<comment type="caution">
    <text evidence="2">The sequence shown here is derived from an EMBL/GenBank/DDBJ whole genome shotgun (WGS) entry which is preliminary data.</text>
</comment>
<protein>
    <submittedName>
        <fullName evidence="2">Uncharacterized protein</fullName>
    </submittedName>
</protein>
<evidence type="ECO:0000256" key="1">
    <source>
        <dbReference type="SAM" id="Phobius"/>
    </source>
</evidence>
<name>A0A1J5QCR8_9ZZZZ</name>
<dbReference type="AlphaFoldDB" id="A0A1J5QCR8"/>
<keyword evidence="1" id="KW-0472">Membrane</keyword>
<organism evidence="2">
    <name type="scientific">mine drainage metagenome</name>
    <dbReference type="NCBI Taxonomy" id="410659"/>
    <lineage>
        <taxon>unclassified sequences</taxon>
        <taxon>metagenomes</taxon>
        <taxon>ecological metagenomes</taxon>
    </lineage>
</organism>
<dbReference type="EMBL" id="MLJW01002743">
    <property type="protein sequence ID" value="OIQ73765.1"/>
    <property type="molecule type" value="Genomic_DNA"/>
</dbReference>
<gene>
    <name evidence="2" type="ORF">GALL_445940</name>
</gene>
<reference evidence="2" key="1">
    <citation type="submission" date="2016-10" db="EMBL/GenBank/DDBJ databases">
        <title>Sequence of Gallionella enrichment culture.</title>
        <authorList>
            <person name="Poehlein A."/>
            <person name="Muehling M."/>
            <person name="Daniel R."/>
        </authorList>
    </citation>
    <scope>NUCLEOTIDE SEQUENCE</scope>
</reference>
<sequence>MHWYVIAINLVLGTTVFYLARKRLLEQRKK</sequence>
<feature type="transmembrane region" description="Helical" evidence="1">
    <location>
        <begin position="6"/>
        <end position="21"/>
    </location>
</feature>
<accession>A0A1J5QCR8</accession>
<proteinExistence type="predicted"/>
<keyword evidence="1" id="KW-1133">Transmembrane helix</keyword>
<keyword evidence="1" id="KW-0812">Transmembrane</keyword>
<evidence type="ECO:0000313" key="2">
    <source>
        <dbReference type="EMBL" id="OIQ73765.1"/>
    </source>
</evidence>